<dbReference type="Gene3D" id="2.40.170.20">
    <property type="entry name" value="TonB-dependent receptor, beta-barrel domain"/>
    <property type="match status" value="1"/>
</dbReference>
<dbReference type="AlphaFoldDB" id="E7RLS7"/>
<feature type="domain" description="TonB-dependent receptor-like beta-barrel" evidence="15">
    <location>
        <begin position="413"/>
        <end position="802"/>
    </location>
</feature>
<dbReference type="InterPro" id="IPR023997">
    <property type="entry name" value="TonB-dep_OMP_SusC/RagA_CS"/>
</dbReference>
<dbReference type="InterPro" id="IPR008969">
    <property type="entry name" value="CarboxyPept-like_regulatory"/>
</dbReference>
<dbReference type="HOGENOM" id="CLU_004317_2_0_10"/>
<dbReference type="EMBL" id="AEPE02000002">
    <property type="protein sequence ID" value="EFZ37708.1"/>
    <property type="molecule type" value="Genomic_DNA"/>
</dbReference>
<reference evidence="17" key="1">
    <citation type="submission" date="2011-01" db="EMBL/GenBank/DDBJ databases">
        <authorList>
            <person name="Muzny D."/>
            <person name="Qin X."/>
            <person name="Buhay C."/>
            <person name="Dugan-Rocha S."/>
            <person name="Ding Y."/>
            <person name="Chen G."/>
            <person name="Hawes A."/>
            <person name="Holder M."/>
            <person name="Jhangiani S."/>
            <person name="Johnson A."/>
            <person name="Khan Z."/>
            <person name="Li Z."/>
            <person name="Liu W."/>
            <person name="Liu X."/>
            <person name="Perez L."/>
            <person name="Shen H."/>
            <person name="Wang Q."/>
            <person name="Watt J."/>
            <person name="Xi L."/>
            <person name="Xin Y."/>
            <person name="Zhou J."/>
            <person name="Deng J."/>
            <person name="Jiang H."/>
            <person name="Liu Y."/>
            <person name="Qu J."/>
            <person name="Song X.-Z."/>
            <person name="Zhang L."/>
            <person name="Villasana D."/>
            <person name="Johnson A."/>
            <person name="Liu J."/>
            <person name="Liyanage D."/>
            <person name="Lorensuhewa L."/>
            <person name="Robinson T."/>
            <person name="Song A."/>
            <person name="Song B.-B."/>
            <person name="Dinh H."/>
            <person name="Thornton R."/>
            <person name="Coyle M."/>
            <person name="Francisco L."/>
            <person name="Jackson L."/>
            <person name="Javaid M."/>
            <person name="Korchina V."/>
            <person name="Kovar C."/>
            <person name="Mata R."/>
            <person name="Mathew T."/>
            <person name="Ngo R."/>
            <person name="Nguyen L."/>
            <person name="Nguyen N."/>
            <person name="Okwuonu G."/>
            <person name="Ongeri F."/>
            <person name="Pham C."/>
            <person name="Simmons D."/>
            <person name="Wilczek-Boney K."/>
            <person name="Hale W."/>
            <person name="Jakkamsetti A."/>
            <person name="Pham P."/>
            <person name="Ruth R."/>
            <person name="San Lucas F."/>
            <person name="Warren J."/>
            <person name="Zhang J."/>
            <person name="Zhao Z."/>
            <person name="Zhou C."/>
            <person name="Zhu D."/>
            <person name="Lee S."/>
            <person name="Bess C."/>
            <person name="Blankenburg K."/>
            <person name="Forbes L."/>
            <person name="Fu Q."/>
            <person name="Gubbala S."/>
            <person name="Hirani K."/>
            <person name="Jayaseelan J.C."/>
            <person name="Lara F."/>
            <person name="Munidasa M."/>
            <person name="Palculict T."/>
            <person name="Patil S."/>
            <person name="Pu L.-L."/>
            <person name="Saada N."/>
            <person name="Tang L."/>
            <person name="Weissenberger G."/>
            <person name="Zhu Y."/>
            <person name="Hemphill L."/>
            <person name="Shang Y."/>
            <person name="Youmans B."/>
            <person name="Ayvaz T."/>
            <person name="Ross M."/>
            <person name="Santibanez J."/>
            <person name="Aqrawi P."/>
            <person name="Gross S."/>
            <person name="Joshi V."/>
            <person name="Fowler G."/>
            <person name="Nazareth L."/>
            <person name="Reid J."/>
            <person name="Worley K."/>
            <person name="Petrosino J."/>
            <person name="Highlander S."/>
            <person name="Gibbs R."/>
        </authorList>
    </citation>
    <scope>NUCLEOTIDE SEQUENCE [LARGE SCALE GENOMIC DNA]</scope>
    <source>
        <strain evidence="17">ATCC 33269</strain>
    </source>
</reference>
<dbReference type="GO" id="GO:0015344">
    <property type="term" value="F:siderophore uptake transmembrane transporter activity"/>
    <property type="evidence" value="ECO:0007669"/>
    <property type="project" value="TreeGrafter"/>
</dbReference>
<keyword evidence="2 12" id="KW-0813">Transport</keyword>
<dbReference type="Gene3D" id="2.60.40.1120">
    <property type="entry name" value="Carboxypeptidase-like, regulatory domain"/>
    <property type="match status" value="1"/>
</dbReference>
<keyword evidence="8" id="KW-0406">Ion transport</keyword>
<feature type="signal peptide" evidence="14">
    <location>
        <begin position="1"/>
        <end position="24"/>
    </location>
</feature>
<dbReference type="Gene3D" id="2.170.130.10">
    <property type="entry name" value="TonB-dependent receptor, plug domain"/>
    <property type="match status" value="1"/>
</dbReference>
<dbReference type="Pfam" id="PF13715">
    <property type="entry name" value="CarbopepD_reg_2"/>
    <property type="match status" value="1"/>
</dbReference>
<evidence type="ECO:0000259" key="15">
    <source>
        <dbReference type="Pfam" id="PF00593"/>
    </source>
</evidence>
<dbReference type="InterPro" id="IPR023996">
    <property type="entry name" value="TonB-dep_OMP_SusC/RagA"/>
</dbReference>
<dbReference type="PANTHER" id="PTHR32552:SF68">
    <property type="entry name" value="FERRICHROME OUTER MEMBRANE TRANSPORTER_PHAGE RECEPTOR"/>
    <property type="match status" value="1"/>
</dbReference>
<evidence type="ECO:0000256" key="1">
    <source>
        <dbReference type="ARBA" id="ARBA00004571"/>
    </source>
</evidence>
<feature type="domain" description="TonB-dependent receptor plug" evidence="16">
    <location>
        <begin position="131"/>
        <end position="256"/>
    </location>
</feature>
<evidence type="ECO:0000256" key="2">
    <source>
        <dbReference type="ARBA" id="ARBA00022448"/>
    </source>
</evidence>
<dbReference type="SUPFAM" id="SSF49464">
    <property type="entry name" value="Carboxypeptidase regulatory domain-like"/>
    <property type="match status" value="1"/>
</dbReference>
<dbReference type="eggNOG" id="COG4771">
    <property type="taxonomic scope" value="Bacteria"/>
</dbReference>
<evidence type="ECO:0000256" key="4">
    <source>
        <dbReference type="ARBA" id="ARBA00022496"/>
    </source>
</evidence>
<dbReference type="NCBIfam" id="TIGR04056">
    <property type="entry name" value="OMP_RagA_SusC"/>
    <property type="match status" value="1"/>
</dbReference>
<evidence type="ECO:0000256" key="9">
    <source>
        <dbReference type="ARBA" id="ARBA00023077"/>
    </source>
</evidence>
<keyword evidence="5 12" id="KW-0812">Transmembrane</keyword>
<dbReference type="InterPro" id="IPR036942">
    <property type="entry name" value="Beta-barrel_TonB_sf"/>
</dbReference>
<evidence type="ECO:0000256" key="8">
    <source>
        <dbReference type="ARBA" id="ARBA00023065"/>
    </source>
</evidence>
<gene>
    <name evidence="17" type="ORF">HMPREF0663_10077</name>
</gene>
<dbReference type="PANTHER" id="PTHR32552">
    <property type="entry name" value="FERRICHROME IRON RECEPTOR-RELATED"/>
    <property type="match status" value="1"/>
</dbReference>
<keyword evidence="3 12" id="KW-1134">Transmembrane beta strand</keyword>
<dbReference type="NCBIfam" id="TIGR04057">
    <property type="entry name" value="SusC_RagA_signa"/>
    <property type="match status" value="1"/>
</dbReference>
<proteinExistence type="inferred from homology"/>
<evidence type="ECO:0000256" key="3">
    <source>
        <dbReference type="ARBA" id="ARBA00022452"/>
    </source>
</evidence>
<evidence type="ECO:0000313" key="17">
    <source>
        <dbReference type="EMBL" id="EFZ37708.1"/>
    </source>
</evidence>
<dbReference type="SUPFAM" id="SSF56935">
    <property type="entry name" value="Porins"/>
    <property type="match status" value="1"/>
</dbReference>
<evidence type="ECO:0000256" key="6">
    <source>
        <dbReference type="ARBA" id="ARBA00022729"/>
    </source>
</evidence>
<feature type="chain" id="PRO_5003221390" evidence="14">
    <location>
        <begin position="25"/>
        <end position="1025"/>
    </location>
</feature>
<dbReference type="PROSITE" id="PS52016">
    <property type="entry name" value="TONB_DEPENDENT_REC_3"/>
    <property type="match status" value="1"/>
</dbReference>
<keyword evidence="4" id="KW-0410">Iron transport</keyword>
<organism evidence="17 18">
    <name type="scientific">Hoylesella oralis ATCC 33269</name>
    <dbReference type="NCBI Taxonomy" id="873533"/>
    <lineage>
        <taxon>Bacteria</taxon>
        <taxon>Pseudomonadati</taxon>
        <taxon>Bacteroidota</taxon>
        <taxon>Bacteroidia</taxon>
        <taxon>Bacteroidales</taxon>
        <taxon>Prevotellaceae</taxon>
        <taxon>Hoylesella</taxon>
    </lineage>
</organism>
<comment type="similarity">
    <text evidence="12 13">Belongs to the TonB-dependent receptor family.</text>
</comment>
<dbReference type="Pfam" id="PF00593">
    <property type="entry name" value="TonB_dep_Rec_b-barrel"/>
    <property type="match status" value="1"/>
</dbReference>
<keyword evidence="18" id="KW-1185">Reference proteome</keyword>
<name>E7RLS7_9BACT</name>
<keyword evidence="9 13" id="KW-0798">TonB box</keyword>
<dbReference type="InterPro" id="IPR000531">
    <property type="entry name" value="Beta-barrel_TonB"/>
</dbReference>
<dbReference type="Pfam" id="PF07715">
    <property type="entry name" value="Plug"/>
    <property type="match status" value="1"/>
</dbReference>
<keyword evidence="7" id="KW-0408">Iron</keyword>
<dbReference type="InterPro" id="IPR012910">
    <property type="entry name" value="Plug_dom"/>
</dbReference>
<evidence type="ECO:0000256" key="7">
    <source>
        <dbReference type="ARBA" id="ARBA00023004"/>
    </source>
</evidence>
<dbReference type="GO" id="GO:0009279">
    <property type="term" value="C:cell outer membrane"/>
    <property type="evidence" value="ECO:0007669"/>
    <property type="project" value="UniProtKB-SubCell"/>
</dbReference>
<evidence type="ECO:0000256" key="5">
    <source>
        <dbReference type="ARBA" id="ARBA00022692"/>
    </source>
</evidence>
<protein>
    <submittedName>
        <fullName evidence="17">TonB-linked outer membrane protein, SusC/RagA family</fullName>
    </submittedName>
</protein>
<dbReference type="Proteomes" id="UP000005580">
    <property type="component" value="Unassembled WGS sequence"/>
</dbReference>
<comment type="subcellular location">
    <subcellularLocation>
        <location evidence="1 12">Cell outer membrane</location>
        <topology evidence="1 12">Multi-pass membrane protein</topology>
    </subcellularLocation>
</comment>
<dbReference type="STRING" id="28134.SAMN05444288_0763"/>
<dbReference type="InterPro" id="IPR037066">
    <property type="entry name" value="Plug_dom_sf"/>
</dbReference>
<accession>E7RLS7</accession>
<evidence type="ECO:0000256" key="14">
    <source>
        <dbReference type="SAM" id="SignalP"/>
    </source>
</evidence>
<dbReference type="InterPro" id="IPR039426">
    <property type="entry name" value="TonB-dep_rcpt-like"/>
</dbReference>
<dbReference type="PROSITE" id="PS51257">
    <property type="entry name" value="PROKAR_LIPOPROTEIN"/>
    <property type="match status" value="1"/>
</dbReference>
<keyword evidence="6 14" id="KW-0732">Signal</keyword>
<comment type="caution">
    <text evidence="17">The sequence shown here is derived from an EMBL/GenBank/DDBJ whole genome shotgun (WGS) entry which is preliminary data.</text>
</comment>
<evidence type="ECO:0000256" key="10">
    <source>
        <dbReference type="ARBA" id="ARBA00023136"/>
    </source>
</evidence>
<evidence type="ECO:0000313" key="18">
    <source>
        <dbReference type="Proteomes" id="UP000005580"/>
    </source>
</evidence>
<evidence type="ECO:0000256" key="11">
    <source>
        <dbReference type="ARBA" id="ARBA00023237"/>
    </source>
</evidence>
<keyword evidence="10 12" id="KW-0472">Membrane</keyword>
<keyword evidence="11 12" id="KW-0998">Cell outer membrane</keyword>
<sequence>MYKPLRIVSFMLAFSAFSACPALAVGTSAVNMQATQENNVCKGVVTDSHGEPLAGVSVVVKGTQRGTTSNTEGNFSLPGVKNGDVIQVSFIGFKSAEAVWNGKAINFVLKDDSELLSEVVVTAMGIKRESKSLAYSAQTVGGKDVNEIKNINMINSLQGKSAGLSITPNSTGAGGASKILFRGSKSISGSNQPLVVVDGVPLMMNISDNQVNSNYGGQRDGGDALSAINPDDIAQITLLKGASAAALYGAVAANGAIMITTKSAQSGKVAINVSSNTTAESALTLPKFQSNYGVSDSGTFSWGSKLSSSAPNYAKKFFRTGFTTNNSISVAGGNDKISSYFSYANVMSNGITPENNYKSHNLLAKVGFNVLERVHIDVSAGYNKQHVKNQAASGFINNPLTGAYLFPRGENWDDYKSNFEGYDSSLNTNIQRWTNVKQEQFSNPYWMVNRQAPISDRDRYDFGGSIRYDIMDGLSVTGRLRYERGDERWVYNEYASSTGGRNLLGTMKDSRIFSEQFYGDLLASYNHTWEDLYAFSVTAGASFTKTKGEGNEVIGWGDSKYEVIDGKPSGNAYYPNIFSPANYYRLSTTFSRKDKRLNSIFATAQFGYKDGLFFDVTARNDWSSSLAFTESVSFFYPSFGTSILLDKFINLGKDVNMLKLRASYSIVGNDVPVFMSNLRYTLKDGGSLTPPDKAPFRTLKPEKTHSLELGIEGMFFDNRLEANITYYKTNTKNQFFDIEAPWETGLRRRYVNAGNVENQGVEFSLSWHQQFSNDFAWTTRYNFAYNKNKIKDLVEGLNDGLTLADYGGAKFILKKGGQYGDLYVRQIKRDSNGKPIVDNGAPVLGGDNLADLKYVGNMIAKVNMGWSNTLTYKDFALSFLIDGKFGGKVLSMTEATLDGWGVSERSGAARDAGSVNLDGTTFDPQKFYQTVGATNFNSQYANEMYIYKATNVRMRELSLGYTFRNLFGFGKNLTASLIARNLFFFYKDAPMDPDVSLGTGNGWQGVDMFTLPSSRSIGLNLKLNF</sequence>
<evidence type="ECO:0000256" key="13">
    <source>
        <dbReference type="RuleBase" id="RU003357"/>
    </source>
</evidence>
<evidence type="ECO:0000259" key="16">
    <source>
        <dbReference type="Pfam" id="PF07715"/>
    </source>
</evidence>
<evidence type="ECO:0000256" key="12">
    <source>
        <dbReference type="PROSITE-ProRule" id="PRU01360"/>
    </source>
</evidence>